<sequence>MLGISENVSGNTVSERERINRLRQELNGLDFSKIAELDDNGTLEQKQVENTDTFENTEDLRAAIAADEHELNQDMEELARAKNAIRNQSQIQPNSTPVKTIMPNKVSSPQQSSGPADPYKQTILPRRRRDNMDSSKYNNPIGNTPEKISSHNAPRNAKPEVNEQAYKDKIFLGDSDRI</sequence>
<organism evidence="2 3">
    <name type="scientific">Zophobas morio</name>
    <dbReference type="NCBI Taxonomy" id="2755281"/>
    <lineage>
        <taxon>Eukaryota</taxon>
        <taxon>Metazoa</taxon>
        <taxon>Ecdysozoa</taxon>
        <taxon>Arthropoda</taxon>
        <taxon>Hexapoda</taxon>
        <taxon>Insecta</taxon>
        <taxon>Pterygota</taxon>
        <taxon>Neoptera</taxon>
        <taxon>Endopterygota</taxon>
        <taxon>Coleoptera</taxon>
        <taxon>Polyphaga</taxon>
        <taxon>Cucujiformia</taxon>
        <taxon>Tenebrionidae</taxon>
        <taxon>Zophobas</taxon>
    </lineage>
</organism>
<reference evidence="2" key="1">
    <citation type="journal article" date="2023" name="G3 (Bethesda)">
        <title>Whole genome assemblies of Zophobas morio and Tenebrio molitor.</title>
        <authorList>
            <person name="Kaur S."/>
            <person name="Stinson S.A."/>
            <person name="diCenzo G.C."/>
        </authorList>
    </citation>
    <scope>NUCLEOTIDE SEQUENCE</scope>
    <source>
        <strain evidence="2">QUZm001</strain>
    </source>
</reference>
<dbReference type="Proteomes" id="UP001168821">
    <property type="component" value="Unassembled WGS sequence"/>
</dbReference>
<feature type="compositionally biased region" description="Basic and acidic residues" evidence="1">
    <location>
        <begin position="157"/>
        <end position="178"/>
    </location>
</feature>
<feature type="region of interest" description="Disordered" evidence="1">
    <location>
        <begin position="79"/>
        <end position="178"/>
    </location>
</feature>
<name>A0AA38LZJ8_9CUCU</name>
<comment type="caution">
    <text evidence="2">The sequence shown here is derived from an EMBL/GenBank/DDBJ whole genome shotgun (WGS) entry which is preliminary data.</text>
</comment>
<keyword evidence="3" id="KW-1185">Reference proteome</keyword>
<accession>A0AA38LZJ8</accession>
<dbReference type="EMBL" id="JALNTZ010001179">
    <property type="protein sequence ID" value="KAJ3628665.1"/>
    <property type="molecule type" value="Genomic_DNA"/>
</dbReference>
<gene>
    <name evidence="2" type="ORF">Zmor_003991</name>
</gene>
<protein>
    <submittedName>
        <fullName evidence="2">Uncharacterized protein</fullName>
    </submittedName>
</protein>
<proteinExistence type="predicted"/>
<feature type="compositionally biased region" description="Polar residues" evidence="1">
    <location>
        <begin position="85"/>
        <end position="98"/>
    </location>
</feature>
<dbReference type="AlphaFoldDB" id="A0AA38LZJ8"/>
<evidence type="ECO:0000313" key="2">
    <source>
        <dbReference type="EMBL" id="KAJ3628665.1"/>
    </source>
</evidence>
<feature type="compositionally biased region" description="Polar residues" evidence="1">
    <location>
        <begin position="134"/>
        <end position="153"/>
    </location>
</feature>
<feature type="compositionally biased region" description="Polar residues" evidence="1">
    <location>
        <begin position="105"/>
        <end position="114"/>
    </location>
</feature>
<evidence type="ECO:0000256" key="1">
    <source>
        <dbReference type="SAM" id="MobiDB-lite"/>
    </source>
</evidence>
<evidence type="ECO:0000313" key="3">
    <source>
        <dbReference type="Proteomes" id="UP001168821"/>
    </source>
</evidence>